<dbReference type="Pfam" id="PF25552">
    <property type="entry name" value="LIFR_D4"/>
    <property type="match status" value="1"/>
</dbReference>
<dbReference type="RefSeq" id="XP_017267919.1">
    <property type="nucleotide sequence ID" value="XM_017412430.3"/>
</dbReference>
<evidence type="ECO:0000256" key="5">
    <source>
        <dbReference type="ARBA" id="ARBA00022737"/>
    </source>
</evidence>
<dbReference type="RefSeq" id="XP_037831789.1">
    <property type="nucleotide sequence ID" value="XM_037975861.1"/>
</dbReference>
<evidence type="ECO:0000256" key="8">
    <source>
        <dbReference type="ARBA" id="ARBA00023170"/>
    </source>
</evidence>
<evidence type="ECO:0000256" key="4">
    <source>
        <dbReference type="ARBA" id="ARBA00022729"/>
    </source>
</evidence>
<feature type="domain" description="Fibronectin type-III" evidence="12">
    <location>
        <begin position="309"/>
        <end position="405"/>
    </location>
</feature>
<name>A0A3Q2ZGZ7_KRYMA</name>
<dbReference type="InterPro" id="IPR036116">
    <property type="entry name" value="FN3_sf"/>
</dbReference>
<feature type="compositionally biased region" description="Polar residues" evidence="10">
    <location>
        <begin position="960"/>
        <end position="978"/>
    </location>
</feature>
<comment type="similarity">
    <text evidence="2">Belongs to the type I cytokine receptor family. Type 2 subfamily.</text>
</comment>
<proteinExistence type="inferred from homology"/>
<keyword evidence="6 11" id="KW-1133">Transmembrane helix</keyword>
<dbReference type="AlphaFoldDB" id="A0A3Q2ZGZ7"/>
<feature type="compositionally biased region" description="Low complexity" evidence="10">
    <location>
        <begin position="823"/>
        <end position="832"/>
    </location>
</feature>
<dbReference type="Pfam" id="PF17971">
    <property type="entry name" value="LIFR_D2"/>
    <property type="match status" value="1"/>
</dbReference>
<evidence type="ECO:0000313" key="13">
    <source>
        <dbReference type="Ensembl" id="ENSKMAP00000001980.1"/>
    </source>
</evidence>
<dbReference type="Pfam" id="PF21177">
    <property type="entry name" value="LIF-R_Ig-like"/>
    <property type="match status" value="1"/>
</dbReference>
<dbReference type="InterPro" id="IPR013783">
    <property type="entry name" value="Ig-like_fold"/>
</dbReference>
<evidence type="ECO:0000256" key="11">
    <source>
        <dbReference type="SAM" id="Phobius"/>
    </source>
</evidence>
<feature type="compositionally biased region" description="Acidic residues" evidence="10">
    <location>
        <begin position="782"/>
        <end position="800"/>
    </location>
</feature>
<feature type="region of interest" description="Disordered" evidence="10">
    <location>
        <begin position="853"/>
        <end position="938"/>
    </location>
</feature>
<feature type="region of interest" description="Disordered" evidence="10">
    <location>
        <begin position="782"/>
        <end position="832"/>
    </location>
</feature>
<evidence type="ECO:0000256" key="7">
    <source>
        <dbReference type="ARBA" id="ARBA00023136"/>
    </source>
</evidence>
<keyword evidence="5" id="KW-0677">Repeat</keyword>
<dbReference type="GeneTree" id="ENSGT00940000165259"/>
<evidence type="ECO:0000256" key="1">
    <source>
        <dbReference type="ARBA" id="ARBA00004479"/>
    </source>
</evidence>
<evidence type="ECO:0000256" key="9">
    <source>
        <dbReference type="ARBA" id="ARBA00023180"/>
    </source>
</evidence>
<dbReference type="CDD" id="cd00063">
    <property type="entry name" value="FN3"/>
    <property type="match status" value="1"/>
</dbReference>
<evidence type="ECO:0000256" key="6">
    <source>
        <dbReference type="ARBA" id="ARBA00022989"/>
    </source>
</evidence>
<feature type="transmembrane region" description="Helical" evidence="11">
    <location>
        <begin position="698"/>
        <end position="721"/>
    </location>
</feature>
<dbReference type="KEGG" id="kmr:108233760"/>
<dbReference type="SMART" id="SM00060">
    <property type="entry name" value="FN3"/>
    <property type="match status" value="4"/>
</dbReference>
<dbReference type="Gene3D" id="2.60.40.10">
    <property type="entry name" value="Immunoglobulins"/>
    <property type="match status" value="7"/>
</dbReference>
<keyword evidence="4" id="KW-0732">Signal</keyword>
<evidence type="ECO:0000313" key="14">
    <source>
        <dbReference type="Proteomes" id="UP000264800"/>
    </source>
</evidence>
<feature type="compositionally biased region" description="Basic and acidic residues" evidence="10">
    <location>
        <begin position="811"/>
        <end position="820"/>
    </location>
</feature>
<dbReference type="Ensembl" id="ENSKMAT00000002027.1">
    <property type="protein sequence ID" value="ENSKMAP00000001980.1"/>
    <property type="gene ID" value="ENSKMAG00000001550.1"/>
</dbReference>
<dbReference type="Proteomes" id="UP000264800">
    <property type="component" value="Unplaced"/>
</dbReference>
<reference evidence="13" key="2">
    <citation type="submission" date="2025-09" db="UniProtKB">
        <authorList>
            <consortium name="Ensembl"/>
        </authorList>
    </citation>
    <scope>IDENTIFICATION</scope>
</reference>
<dbReference type="PANTHER" id="PTHR48423:SF1">
    <property type="entry name" value="INTERLEUKIN-27 RECEPTOR SUBUNIT ALPHA"/>
    <property type="match status" value="1"/>
</dbReference>
<organism evidence="13 14">
    <name type="scientific">Kryptolebias marmoratus</name>
    <name type="common">Mangrove killifish</name>
    <name type="synonym">Rivulus marmoratus</name>
    <dbReference type="NCBI Taxonomy" id="37003"/>
    <lineage>
        <taxon>Eukaryota</taxon>
        <taxon>Metazoa</taxon>
        <taxon>Chordata</taxon>
        <taxon>Craniata</taxon>
        <taxon>Vertebrata</taxon>
        <taxon>Euteleostomi</taxon>
        <taxon>Actinopterygii</taxon>
        <taxon>Neopterygii</taxon>
        <taxon>Teleostei</taxon>
        <taxon>Neoteleostei</taxon>
        <taxon>Acanthomorphata</taxon>
        <taxon>Ovalentaria</taxon>
        <taxon>Atherinomorphae</taxon>
        <taxon>Cyprinodontiformes</taxon>
        <taxon>Rivulidae</taxon>
        <taxon>Kryptolebias</taxon>
    </lineage>
</organism>
<dbReference type="PANTHER" id="PTHR48423">
    <property type="entry name" value="INTERLEUKIN-27 RECEPTOR SUBUNIT ALPHA"/>
    <property type="match status" value="1"/>
</dbReference>
<keyword evidence="7 11" id="KW-0472">Membrane</keyword>
<dbReference type="STRING" id="37003.ENSKMAP00000001980"/>
<evidence type="ECO:0000256" key="10">
    <source>
        <dbReference type="SAM" id="MobiDB-lite"/>
    </source>
</evidence>
<comment type="subcellular location">
    <subcellularLocation>
        <location evidence="1">Membrane</location>
        <topology evidence="1">Single-pass type I membrane protein</topology>
    </subcellularLocation>
</comment>
<evidence type="ECO:0000256" key="2">
    <source>
        <dbReference type="ARBA" id="ARBA00008921"/>
    </source>
</evidence>
<keyword evidence="8" id="KW-0675">Receptor</keyword>
<keyword evidence="14" id="KW-1185">Reference proteome</keyword>
<sequence length="978" mass="108490">MSRGSSISPSKPDRDLVWLICVLLGISGLNAQTNIVLTAPRQVSLSPNFSTQQLSVSWLGGAATTFDLIILRTEFNETVFYETVSATVNRVSGQHQWTWTSKEPLECTSLSVKICSRDGQTTSEWSETQILQGYDLPSKRDFQMYPQDRVVPVGANTTFCCIVEEGKTLKRISYGSTEMVVKNLSRRSYAVTAVNQGPSRPSGANVICQLTEINKIIGAVVFVGYPPLPTDFVCQTHDLQTSVCQWNKGRDTRMYGRRQTRYYVNGRNCTPPQRCSLPEWYGNWTLVAVNPVGQYSLTDSAELSHRVCPVAPVKLNRVVHAWNATVFWEWTSVNYSSLALVCQVELTSQGYKTKRVFSGSGLQSVVLLDLQPNENYSVQVRCGSQKNFWKWGNWSEVLPFTTKTYVPDAPDVWMWMNRDNTGLVVWKRPTPQQSHGQITGFEVTLWNAEENLQRTQSLSPDDYSLPVNLTQMASFSNDNEVIATVITQNVEGSSQPASVPLRLIDMDPPVFSRTAFTDSGFPLTWQQNASTTCSYLIEWLDASCRHDCQVEWIRVNAGSTNVSIETDTFQPGVRYNFSLYSCPSSSPLLIQRWQGYLQELVPSSSVRLSVSQQGSDAVLTWEEIPLADRRGFLLGYNVYISHGSELLPLAKLSDHGTRKYIVKDLDVGSYKFTVKAYTSAGEDTGTTVSIMMEPGSELILSILVSLGIVTLLLSIVSFICCKKRKWVKRAFYPDIPEPKLPGDWSRTRGPLDVKPSPHSMVHIVEKSEQDSFKDALVVIPEEEEDDEGQGIGDEPVDTDEPQSLRYYNQMVDERPIRPRFPDSSVSSASSMDSASTDVTYTGIQTSCSSLVFQQDPQSASEGHQPDADHSVSCGSGGGGYRPQMHPIALSDNIGLASPEPLLEPQAVSSGGYKPQNSWHIDSPTEEERNGLAPSLGSPVSVASTQFLLLDEEDHSEEKQQPPSSAATWLSNLLSSSKP</sequence>
<dbReference type="OMA" id="FFLYGCK"/>
<dbReference type="GeneID" id="108233760"/>
<dbReference type="InterPro" id="IPR048497">
    <property type="entry name" value="LIF-R-like_Ig-like"/>
</dbReference>
<dbReference type="InterPro" id="IPR003961">
    <property type="entry name" value="FN3_dom"/>
</dbReference>
<accession>A0A3Q2ZGZ7</accession>
<evidence type="ECO:0000259" key="12">
    <source>
        <dbReference type="PROSITE" id="PS50853"/>
    </source>
</evidence>
<evidence type="ECO:0000256" key="3">
    <source>
        <dbReference type="ARBA" id="ARBA00022692"/>
    </source>
</evidence>
<keyword evidence="9" id="KW-0325">Glycoprotein</keyword>
<dbReference type="InterPro" id="IPR052672">
    <property type="entry name" value="Type1_Cytokine_Rcpt_Type2"/>
</dbReference>
<reference evidence="13" key="1">
    <citation type="submission" date="2025-08" db="UniProtKB">
        <authorList>
            <consortium name="Ensembl"/>
        </authorList>
    </citation>
    <scope>IDENTIFICATION</scope>
</reference>
<dbReference type="GO" id="GO:0005886">
    <property type="term" value="C:plasma membrane"/>
    <property type="evidence" value="ECO:0007669"/>
    <property type="project" value="UniProtKB-ARBA"/>
</dbReference>
<dbReference type="OrthoDB" id="6382334at2759"/>
<dbReference type="PROSITE" id="PS50853">
    <property type="entry name" value="FN3"/>
    <property type="match status" value="1"/>
</dbReference>
<dbReference type="SUPFAM" id="SSF49265">
    <property type="entry name" value="Fibronectin type III"/>
    <property type="match status" value="4"/>
</dbReference>
<protein>
    <submittedName>
        <fullName evidence="13">LIF receptor subunit alpha a</fullName>
    </submittedName>
</protein>
<dbReference type="CTD" id="541493"/>
<feature type="region of interest" description="Disordered" evidence="10">
    <location>
        <begin position="950"/>
        <end position="978"/>
    </location>
</feature>
<keyword evidence="3 11" id="KW-0812">Transmembrane</keyword>
<dbReference type="InterPro" id="IPR040817">
    <property type="entry name" value="LIFR_D2"/>
</dbReference>